<accession>A0A922DN61</accession>
<organism evidence="2 3">
    <name type="scientific">Carya illinoinensis</name>
    <name type="common">Pecan</name>
    <dbReference type="NCBI Taxonomy" id="32201"/>
    <lineage>
        <taxon>Eukaryota</taxon>
        <taxon>Viridiplantae</taxon>
        <taxon>Streptophyta</taxon>
        <taxon>Embryophyta</taxon>
        <taxon>Tracheophyta</taxon>
        <taxon>Spermatophyta</taxon>
        <taxon>Magnoliopsida</taxon>
        <taxon>eudicotyledons</taxon>
        <taxon>Gunneridae</taxon>
        <taxon>Pentapetalae</taxon>
        <taxon>rosids</taxon>
        <taxon>fabids</taxon>
        <taxon>Fagales</taxon>
        <taxon>Juglandaceae</taxon>
        <taxon>Carya</taxon>
    </lineage>
</organism>
<evidence type="ECO:0000256" key="1">
    <source>
        <dbReference type="SAM" id="Phobius"/>
    </source>
</evidence>
<dbReference type="AlphaFoldDB" id="A0A922DN61"/>
<name>A0A922DN61_CARIL</name>
<protein>
    <submittedName>
        <fullName evidence="2">Uncharacterized protein</fullName>
    </submittedName>
</protein>
<sequence>MRFSVDFRYLVPPFTSPCLMFFLSQSNLWPQEYIANLEFYLLIYHPLFLIFLAIVMLVFLFISVKLPVTLTQEPLRLRVGDFSVPLALSMISSLIFPPPFFWLVFPVLVLVPASLYRVWIRLISPQMNQYA</sequence>
<keyword evidence="1" id="KW-0812">Transmembrane</keyword>
<comment type="caution">
    <text evidence="2">The sequence shown here is derived from an EMBL/GenBank/DDBJ whole genome shotgun (WGS) entry which is preliminary data.</text>
</comment>
<evidence type="ECO:0000313" key="2">
    <source>
        <dbReference type="EMBL" id="KAG6687661.1"/>
    </source>
</evidence>
<keyword evidence="1" id="KW-1133">Transmembrane helix</keyword>
<evidence type="ECO:0000313" key="3">
    <source>
        <dbReference type="Proteomes" id="UP000811246"/>
    </source>
</evidence>
<keyword evidence="1" id="KW-0472">Membrane</keyword>
<gene>
    <name evidence="2" type="ORF">I3842_11G084000</name>
</gene>
<feature type="transmembrane region" description="Helical" evidence="1">
    <location>
        <begin position="101"/>
        <end position="120"/>
    </location>
</feature>
<proteinExistence type="predicted"/>
<reference evidence="2" key="1">
    <citation type="submission" date="2021-01" db="EMBL/GenBank/DDBJ databases">
        <authorList>
            <person name="Lovell J.T."/>
            <person name="Bentley N."/>
            <person name="Bhattarai G."/>
            <person name="Jenkins J.W."/>
            <person name="Sreedasyam A."/>
            <person name="Alarcon Y."/>
            <person name="Bock C."/>
            <person name="Boston L."/>
            <person name="Carlson J."/>
            <person name="Cervantes K."/>
            <person name="Clermont K."/>
            <person name="Krom N."/>
            <person name="Kubenka K."/>
            <person name="Mamidi S."/>
            <person name="Mattison C."/>
            <person name="Monteros M."/>
            <person name="Pisani C."/>
            <person name="Plott C."/>
            <person name="Rajasekar S."/>
            <person name="Rhein H.S."/>
            <person name="Rohla C."/>
            <person name="Song M."/>
            <person name="Hilaire R.S."/>
            <person name="Shu S."/>
            <person name="Wells L."/>
            <person name="Wang X."/>
            <person name="Webber J."/>
            <person name="Heerema R.J."/>
            <person name="Klein P."/>
            <person name="Conner P."/>
            <person name="Grauke L."/>
            <person name="Grimwood J."/>
            <person name="Schmutz J."/>
            <person name="Randall J.J."/>
        </authorList>
    </citation>
    <scope>NUCLEOTIDE SEQUENCE</scope>
    <source>
        <tissue evidence="2">Leaf</tissue>
    </source>
</reference>
<dbReference type="EMBL" id="CM031835">
    <property type="protein sequence ID" value="KAG6687661.1"/>
    <property type="molecule type" value="Genomic_DNA"/>
</dbReference>
<feature type="transmembrane region" description="Helical" evidence="1">
    <location>
        <begin position="43"/>
        <end position="63"/>
    </location>
</feature>
<dbReference type="Proteomes" id="UP000811246">
    <property type="component" value="Chromosome 11"/>
</dbReference>